<protein>
    <submittedName>
        <fullName evidence="1">Winged helix-turn-helix domain-containing protein</fullName>
    </submittedName>
</protein>
<accession>A0A7Y2M208</accession>
<evidence type="ECO:0000313" key="2">
    <source>
        <dbReference type="Proteomes" id="UP000543598"/>
    </source>
</evidence>
<dbReference type="PANTHER" id="PTHR30528">
    <property type="entry name" value="CYTOPLASMIC PROTEIN"/>
    <property type="match status" value="1"/>
</dbReference>
<keyword evidence="2" id="KW-1185">Reference proteome</keyword>
<evidence type="ECO:0000313" key="1">
    <source>
        <dbReference type="EMBL" id="NNH05030.1"/>
    </source>
</evidence>
<dbReference type="PANTHER" id="PTHR30528:SF0">
    <property type="entry name" value="CYTOPLASMIC PROTEIN"/>
    <property type="match status" value="1"/>
</dbReference>
<dbReference type="Pfam" id="PF06224">
    <property type="entry name" value="AlkZ-like"/>
    <property type="match status" value="1"/>
</dbReference>
<organism evidence="1 2">
    <name type="scientific">Microbacterium ulmi</name>
    <dbReference type="NCBI Taxonomy" id="179095"/>
    <lineage>
        <taxon>Bacteria</taxon>
        <taxon>Bacillati</taxon>
        <taxon>Actinomycetota</taxon>
        <taxon>Actinomycetes</taxon>
        <taxon>Micrococcales</taxon>
        <taxon>Microbacteriaceae</taxon>
        <taxon>Microbacterium</taxon>
    </lineage>
</organism>
<reference evidence="1 2" key="1">
    <citation type="submission" date="2020-05" db="EMBL/GenBank/DDBJ databases">
        <title>MicrobeNet Type strains.</title>
        <authorList>
            <person name="Nicholson A.C."/>
        </authorList>
    </citation>
    <scope>NUCLEOTIDE SEQUENCE [LARGE SCALE GENOMIC DNA]</scope>
    <source>
        <strain evidence="1 2">JCM 14282</strain>
    </source>
</reference>
<dbReference type="AlphaFoldDB" id="A0A7Y2M208"/>
<proteinExistence type="predicted"/>
<sequence length="404" mass="45246">MLRFCFSECTSPRSTSNSIHPIHIEASLPRAGRPSVLAATLDSVTHRLTRDQARRIVVRAQLLDAERPGDVVEVAEQLGYIKIDPTATIAPCEQTVLWSRIGWSYEPGQLQKAVETDRLLFELDGAFRPVSMLPLMLPGMRSRPLRESTKEWLQANDRFRGDVLARLRAEGPLLASDIPDTAQVSRAPDGWSGSNQVPIMLDLLSRLGVTAIVGREGRHRRWDLAERAYPHDMPEYGAEEASALLAERRLQAAGITRPHRYWSGVAKTTGEPAVVEGSEWRFRVDPEAIAALEREDDGGRVAFLNPYDSLLFDRARLTELFDFTYVLEQFKPKSQRVYGFFAHPILMGDRFVGMLDAELDRAHDVLRVNAVHELVAFEPEETEMVRAEIDALGEWLGVAVAGLA</sequence>
<comment type="caution">
    <text evidence="1">The sequence shown here is derived from an EMBL/GenBank/DDBJ whole genome shotgun (WGS) entry which is preliminary data.</text>
</comment>
<dbReference type="EMBL" id="JABEMB010000030">
    <property type="protein sequence ID" value="NNH05030.1"/>
    <property type="molecule type" value="Genomic_DNA"/>
</dbReference>
<name>A0A7Y2M208_9MICO</name>
<gene>
    <name evidence="1" type="ORF">HLA99_14355</name>
</gene>
<dbReference type="InterPro" id="IPR009351">
    <property type="entry name" value="AlkZ-like"/>
</dbReference>
<dbReference type="Proteomes" id="UP000543598">
    <property type="component" value="Unassembled WGS sequence"/>
</dbReference>